<dbReference type="PROSITE" id="PS51782">
    <property type="entry name" value="LYSM"/>
    <property type="match status" value="1"/>
</dbReference>
<feature type="chain" id="PRO_5024992045" evidence="3">
    <location>
        <begin position="30"/>
        <end position="198"/>
    </location>
</feature>
<dbReference type="CDD" id="cd00118">
    <property type="entry name" value="LysM"/>
    <property type="match status" value="1"/>
</dbReference>
<dbReference type="InterPro" id="IPR036779">
    <property type="entry name" value="LysM_dom_sf"/>
</dbReference>
<evidence type="ECO:0000256" key="1">
    <source>
        <dbReference type="ARBA" id="ARBA00010830"/>
    </source>
</evidence>
<proteinExistence type="inferred from homology"/>
<dbReference type="Pfam" id="PF06737">
    <property type="entry name" value="Transglycosylas"/>
    <property type="match status" value="1"/>
</dbReference>
<keyword evidence="3" id="KW-0732">Signal</keyword>
<dbReference type="GO" id="GO:0016787">
    <property type="term" value="F:hydrolase activity"/>
    <property type="evidence" value="ECO:0007669"/>
    <property type="project" value="UniProtKB-KW"/>
</dbReference>
<dbReference type="InterPro" id="IPR010618">
    <property type="entry name" value="RPF"/>
</dbReference>
<accession>A0A5P2C373</accession>
<dbReference type="EMBL" id="CP029192">
    <property type="protein sequence ID" value="QES37235.1"/>
    <property type="molecule type" value="Genomic_DNA"/>
</dbReference>
<feature type="signal peptide" evidence="3">
    <location>
        <begin position="1"/>
        <end position="29"/>
    </location>
</feature>
<dbReference type="Pfam" id="PF01476">
    <property type="entry name" value="LysM"/>
    <property type="match status" value="1"/>
</dbReference>
<evidence type="ECO:0000256" key="3">
    <source>
        <dbReference type="SAM" id="SignalP"/>
    </source>
</evidence>
<dbReference type="InterPro" id="IPR023346">
    <property type="entry name" value="Lysozyme-like_dom_sf"/>
</dbReference>
<dbReference type="Gene3D" id="3.10.350.10">
    <property type="entry name" value="LysM domain"/>
    <property type="match status" value="1"/>
</dbReference>
<reference evidence="5 6" key="1">
    <citation type="submission" date="2018-05" db="EMBL/GenBank/DDBJ databases">
        <title>Streptomyces venezuelae.</title>
        <authorList>
            <person name="Kim W."/>
            <person name="Lee N."/>
            <person name="Cho B.-K."/>
        </authorList>
    </citation>
    <scope>NUCLEOTIDE SEQUENCE [LARGE SCALE GENOMIC DNA]</scope>
    <source>
        <strain evidence="5 6">ATCC 14584</strain>
    </source>
</reference>
<dbReference type="AlphaFoldDB" id="A0A5P2C373"/>
<sequence length="198" mass="21563">MHPKSNQRVRSVSLVVGAILAAVALPSGAASAVASAAVPQQPGGASRPYDCSLDKGPWHCLAECESNGRWQTNTGNGFYGGLQFWQPTWEEHGGLKYAPRADLATREEQIKVAEKVLRTQGWKAWPACSKAVRIERFDRRVHTVEPGETLSSVARRYDVKGGWQALYKTNRDKVGSRPERLAVGTLLVIPGRTATGRG</sequence>
<dbReference type="InterPro" id="IPR018392">
    <property type="entry name" value="LysM"/>
</dbReference>
<keyword evidence="2" id="KW-0378">Hydrolase</keyword>
<feature type="domain" description="LysM" evidence="4">
    <location>
        <begin position="140"/>
        <end position="189"/>
    </location>
</feature>
<dbReference type="SUPFAM" id="SSF53955">
    <property type="entry name" value="Lysozyme-like"/>
    <property type="match status" value="1"/>
</dbReference>
<organism evidence="5 6">
    <name type="scientific">Streptomyces venezuelae</name>
    <dbReference type="NCBI Taxonomy" id="54571"/>
    <lineage>
        <taxon>Bacteria</taxon>
        <taxon>Bacillati</taxon>
        <taxon>Actinomycetota</taxon>
        <taxon>Actinomycetes</taxon>
        <taxon>Kitasatosporales</taxon>
        <taxon>Streptomycetaceae</taxon>
        <taxon>Streptomyces</taxon>
    </lineage>
</organism>
<dbReference type="SMART" id="SM00257">
    <property type="entry name" value="LysM"/>
    <property type="match status" value="1"/>
</dbReference>
<comment type="similarity">
    <text evidence="1">Belongs to the transglycosylase family. Rpf subfamily.</text>
</comment>
<dbReference type="OrthoDB" id="1404170at2"/>
<dbReference type="Gene3D" id="1.10.530.10">
    <property type="match status" value="1"/>
</dbReference>
<dbReference type="SUPFAM" id="SSF54106">
    <property type="entry name" value="LysM domain"/>
    <property type="match status" value="1"/>
</dbReference>
<dbReference type="CDD" id="cd13925">
    <property type="entry name" value="RPF"/>
    <property type="match status" value="1"/>
</dbReference>
<evidence type="ECO:0000259" key="4">
    <source>
        <dbReference type="PROSITE" id="PS51782"/>
    </source>
</evidence>
<dbReference type="RefSeq" id="WP_150219466.1">
    <property type="nucleotide sequence ID" value="NZ_CP029192.1"/>
</dbReference>
<evidence type="ECO:0000313" key="5">
    <source>
        <dbReference type="EMBL" id="QES37235.1"/>
    </source>
</evidence>
<protein>
    <submittedName>
        <fullName evidence="5">Peptidoglycan-binding protein</fullName>
    </submittedName>
</protein>
<evidence type="ECO:0000313" key="6">
    <source>
        <dbReference type="Proteomes" id="UP000322927"/>
    </source>
</evidence>
<dbReference type="Proteomes" id="UP000322927">
    <property type="component" value="Chromosome"/>
</dbReference>
<evidence type="ECO:0000256" key="2">
    <source>
        <dbReference type="ARBA" id="ARBA00022801"/>
    </source>
</evidence>
<gene>
    <name evidence="5" type="ORF">DEJ48_30930</name>
</gene>
<name>A0A5P2C373_STRVZ</name>